<reference evidence="2 3" key="1">
    <citation type="submission" date="2014-01" db="EMBL/GenBank/DDBJ databases">
        <title>Roseivivax halodurans JCM 10272 Genome Sequencing.</title>
        <authorList>
            <person name="Lai Q."/>
            <person name="Li G."/>
            <person name="Shao Z."/>
        </authorList>
    </citation>
    <scope>NUCLEOTIDE SEQUENCE [LARGE SCALE GENOMIC DNA]</scope>
    <source>
        <strain evidence="2 3">JCM 10272</strain>
    </source>
</reference>
<dbReference type="STRING" id="1449350.OCH239_06635"/>
<name>X7EF85_9RHOB</name>
<dbReference type="Gene3D" id="1.20.58.300">
    <property type="entry name" value="FlgN-like"/>
    <property type="match status" value="1"/>
</dbReference>
<dbReference type="eggNOG" id="ENOG50331HA">
    <property type="taxonomic scope" value="Bacteria"/>
</dbReference>
<proteinExistence type="predicted"/>
<dbReference type="Proteomes" id="UP000022447">
    <property type="component" value="Unassembled WGS sequence"/>
</dbReference>
<dbReference type="EMBL" id="JALZ01000017">
    <property type="protein sequence ID" value="ETX13866.1"/>
    <property type="molecule type" value="Genomic_DNA"/>
</dbReference>
<accession>X7EF85</accession>
<gene>
    <name evidence="2" type="ORF">OCH239_06635</name>
</gene>
<comment type="caution">
    <text evidence="2">The sequence shown here is derived from an EMBL/GenBank/DDBJ whole genome shotgun (WGS) entry which is preliminary data.</text>
</comment>
<dbReference type="GO" id="GO:0044780">
    <property type="term" value="P:bacterial-type flagellum assembly"/>
    <property type="evidence" value="ECO:0007669"/>
    <property type="project" value="InterPro"/>
</dbReference>
<evidence type="ECO:0008006" key="4">
    <source>
        <dbReference type="Google" id="ProtNLM"/>
    </source>
</evidence>
<sequence length="118" mass="13258">MSDCARTAIADLDQLLEEERAALLGGDLAALDKLLERKSVLIETLAREATSIPQELEPLQIKLRRNRELFEQALAGLRAVSDRLQALREVHEGGETYDVSGRRRSIEKGAQHRLEKRA</sequence>
<protein>
    <recommendedName>
        <fullName evidence="4">FlgN-like protein</fullName>
    </recommendedName>
</protein>
<organism evidence="2 3">
    <name type="scientific">Roseivivax halodurans JCM 10272</name>
    <dbReference type="NCBI Taxonomy" id="1449350"/>
    <lineage>
        <taxon>Bacteria</taxon>
        <taxon>Pseudomonadati</taxon>
        <taxon>Pseudomonadota</taxon>
        <taxon>Alphaproteobacteria</taxon>
        <taxon>Rhodobacterales</taxon>
        <taxon>Roseobacteraceae</taxon>
        <taxon>Roseivivax</taxon>
    </lineage>
</organism>
<evidence type="ECO:0000256" key="1">
    <source>
        <dbReference type="SAM" id="MobiDB-lite"/>
    </source>
</evidence>
<dbReference type="OrthoDB" id="7862860at2"/>
<evidence type="ECO:0000313" key="2">
    <source>
        <dbReference type="EMBL" id="ETX13866.1"/>
    </source>
</evidence>
<dbReference type="InterPro" id="IPR036679">
    <property type="entry name" value="FlgN-like_sf"/>
</dbReference>
<dbReference type="AlphaFoldDB" id="X7EF85"/>
<dbReference type="SUPFAM" id="SSF140566">
    <property type="entry name" value="FlgN-like"/>
    <property type="match status" value="1"/>
</dbReference>
<keyword evidence="3" id="KW-1185">Reference proteome</keyword>
<feature type="region of interest" description="Disordered" evidence="1">
    <location>
        <begin position="98"/>
        <end position="118"/>
    </location>
</feature>
<dbReference type="RefSeq" id="WP_037264210.1">
    <property type="nucleotide sequence ID" value="NZ_JALZ01000017.1"/>
</dbReference>
<evidence type="ECO:0000313" key="3">
    <source>
        <dbReference type="Proteomes" id="UP000022447"/>
    </source>
</evidence>